<name>A0A7S1SSY6_9CHLO</name>
<feature type="site" description="Interacts with free ubiquitin" evidence="9">
    <location>
        <position position="271"/>
    </location>
</feature>
<evidence type="ECO:0000256" key="6">
    <source>
        <dbReference type="ARBA" id="ARBA00022807"/>
    </source>
</evidence>
<comment type="catalytic activity">
    <reaction evidence="1 7">
        <text>Thiol-dependent hydrolysis of ester, thioester, amide, peptide and isopeptide bonds formed by the C-terminal Gly of ubiquitin (a 76-residue protein attached to proteins as an intracellular targeting signal).</text>
        <dbReference type="EC" id="3.4.19.12"/>
    </reaction>
</comment>
<feature type="site" description="Interacts with free ubiquitin" evidence="9">
    <location>
        <position position="232"/>
    </location>
</feature>
<feature type="domain" description="OTU" evidence="11">
    <location>
        <begin position="69"/>
        <end position="282"/>
    </location>
</feature>
<sequence>MSSASADAAEGQQPTDEQIIEQENAIRASEAEGRPLVGEKEPLQALKAEYGAGSAVFVKKIESLMDRYSGIRRARGDGNCFYRSFVFGYLESLLISQNCEEKERMLKTLVSLKAGMVSHGYEELVIDEPIEILQDILNSVGSEKPLSVAALEHKMREQHVSDYIVMFLRLLVSYHVQSEKEFFAPFVMGMSDECLSVDTFCERMVEPMGVESDHVHIVALQRAVQVPIRIVYLDSSVAPTFGGADSESSVVVHDFTPDEVPPSAPTVHVLYRPGHYDILYSLPKTA</sequence>
<accession>A0A7S1SSY6</accession>
<dbReference type="EMBL" id="HBGG01019023">
    <property type="protein sequence ID" value="CAD9207586.1"/>
    <property type="molecule type" value="Transcribed_RNA"/>
</dbReference>
<dbReference type="InterPro" id="IPR016615">
    <property type="entry name" value="Otubain"/>
</dbReference>
<evidence type="ECO:0000256" key="10">
    <source>
        <dbReference type="SAM" id="MobiDB-lite"/>
    </source>
</evidence>
<evidence type="ECO:0000256" key="1">
    <source>
        <dbReference type="ARBA" id="ARBA00000707"/>
    </source>
</evidence>
<dbReference type="InterPro" id="IPR042467">
    <property type="entry name" value="Peptidase_C65_otubain_sub2"/>
</dbReference>
<evidence type="ECO:0000256" key="7">
    <source>
        <dbReference type="PIRNR" id="PIRNR013503"/>
    </source>
</evidence>
<feature type="site" description="Interacts with free ubiquitin" evidence="9">
    <location>
        <position position="276"/>
    </location>
</feature>
<feature type="region of interest" description="Disordered" evidence="10">
    <location>
        <begin position="1"/>
        <end position="33"/>
    </location>
</feature>
<dbReference type="SUPFAM" id="SSF54001">
    <property type="entry name" value="Cysteine proteinases"/>
    <property type="match status" value="1"/>
</dbReference>
<keyword evidence="3 7" id="KW-0645">Protease</keyword>
<evidence type="ECO:0000256" key="8">
    <source>
        <dbReference type="PIRSR" id="PIRSR013503-1"/>
    </source>
</evidence>
<feature type="active site" description="Nucleophile" evidence="8">
    <location>
        <position position="80"/>
    </location>
</feature>
<evidence type="ECO:0000256" key="4">
    <source>
        <dbReference type="ARBA" id="ARBA00022786"/>
    </source>
</evidence>
<feature type="site" description="Interacts with free ubiquitin" evidence="9">
    <location>
        <position position="234"/>
    </location>
</feature>
<feature type="active site" evidence="8">
    <location>
        <position position="275"/>
    </location>
</feature>
<dbReference type="InterPro" id="IPR019400">
    <property type="entry name" value="Peptidase_C65_otubain"/>
</dbReference>
<dbReference type="InterPro" id="IPR003323">
    <property type="entry name" value="OTU_dom"/>
</dbReference>
<dbReference type="GO" id="GO:0043130">
    <property type="term" value="F:ubiquitin binding"/>
    <property type="evidence" value="ECO:0007669"/>
    <property type="project" value="UniProtKB-UniRule"/>
</dbReference>
<dbReference type="EC" id="3.4.19.12" evidence="7"/>
<dbReference type="Gene3D" id="1.20.1300.20">
    <property type="entry name" value="Peptidase C65 Otubain, subdomain 2"/>
    <property type="match status" value="1"/>
</dbReference>
<protein>
    <recommendedName>
        <fullName evidence="7">Ubiquitin thioesterase</fullName>
        <ecNumber evidence="7">3.4.19.12</ecNumber>
    </recommendedName>
</protein>
<evidence type="ECO:0000256" key="3">
    <source>
        <dbReference type="ARBA" id="ARBA00022670"/>
    </source>
</evidence>
<proteinExistence type="inferred from homology"/>
<evidence type="ECO:0000256" key="5">
    <source>
        <dbReference type="ARBA" id="ARBA00022801"/>
    </source>
</evidence>
<evidence type="ECO:0000313" key="12">
    <source>
        <dbReference type="EMBL" id="CAD9207586.1"/>
    </source>
</evidence>
<keyword evidence="6 7" id="KW-0788">Thiol protease</keyword>
<dbReference type="Pfam" id="PF10275">
    <property type="entry name" value="Peptidase_C65"/>
    <property type="match status" value="1"/>
</dbReference>
<dbReference type="PANTHER" id="PTHR12931">
    <property type="entry name" value="UBIQUITIN THIOLESTERASE PROTEIN OTUB"/>
    <property type="match status" value="1"/>
</dbReference>
<dbReference type="PIRSF" id="PIRSF013503">
    <property type="entry name" value="Ubiquitin_thioesterase_Otubain"/>
    <property type="match status" value="1"/>
</dbReference>
<dbReference type="PANTHER" id="PTHR12931:SF15">
    <property type="entry name" value="UBIQUITIN THIOESTERASE OTUBAIN-LIKE"/>
    <property type="match status" value="1"/>
</dbReference>
<evidence type="ECO:0000259" key="11">
    <source>
        <dbReference type="PROSITE" id="PS50802"/>
    </source>
</evidence>
<dbReference type="GO" id="GO:0005634">
    <property type="term" value="C:nucleus"/>
    <property type="evidence" value="ECO:0007669"/>
    <property type="project" value="TreeGrafter"/>
</dbReference>
<keyword evidence="4 7" id="KW-0833">Ubl conjugation pathway</keyword>
<evidence type="ECO:0000256" key="2">
    <source>
        <dbReference type="ARBA" id="ARBA00006579"/>
    </source>
</evidence>
<dbReference type="GO" id="GO:0006508">
    <property type="term" value="P:proteolysis"/>
    <property type="evidence" value="ECO:0007669"/>
    <property type="project" value="UniProtKB-KW"/>
</dbReference>
<dbReference type="PROSITE" id="PS50802">
    <property type="entry name" value="OTU"/>
    <property type="match status" value="1"/>
</dbReference>
<gene>
    <name evidence="12" type="ORF">TCHU04912_LOCUS9822</name>
</gene>
<dbReference type="Gene3D" id="3.30.200.60">
    <property type="entry name" value="Peptidase C65 Otubain, subdomain 1"/>
    <property type="match status" value="1"/>
</dbReference>
<dbReference type="GO" id="GO:0004843">
    <property type="term" value="F:cysteine-type deubiquitinase activity"/>
    <property type="evidence" value="ECO:0007669"/>
    <property type="project" value="UniProtKB-UniRule"/>
</dbReference>
<dbReference type="FunFam" id="1.20.1300.20:FF:000001">
    <property type="entry name" value="Ubiquitin thioesterase OTUB1"/>
    <property type="match status" value="1"/>
</dbReference>
<evidence type="ECO:0000256" key="9">
    <source>
        <dbReference type="PIRSR" id="PIRSR013503-2"/>
    </source>
</evidence>
<keyword evidence="5 7" id="KW-0378">Hydrolase</keyword>
<organism evidence="12">
    <name type="scientific">Tetraselmis chuii</name>
    <dbReference type="NCBI Taxonomy" id="63592"/>
    <lineage>
        <taxon>Eukaryota</taxon>
        <taxon>Viridiplantae</taxon>
        <taxon>Chlorophyta</taxon>
        <taxon>core chlorophytes</taxon>
        <taxon>Chlorodendrophyceae</taxon>
        <taxon>Chlorodendrales</taxon>
        <taxon>Chlorodendraceae</taxon>
        <taxon>Tetraselmis</taxon>
    </lineage>
</organism>
<dbReference type="InterPro" id="IPR038765">
    <property type="entry name" value="Papain-like_cys_pep_sf"/>
</dbReference>
<comment type="similarity">
    <text evidence="2 7">Belongs to the peptidase C65 family.</text>
</comment>
<dbReference type="AlphaFoldDB" id="A0A7S1SSY6"/>
<feature type="active site" evidence="8">
    <location>
        <position position="77"/>
    </location>
</feature>
<reference evidence="12" key="1">
    <citation type="submission" date="2021-01" db="EMBL/GenBank/DDBJ databases">
        <authorList>
            <person name="Corre E."/>
            <person name="Pelletier E."/>
            <person name="Niang G."/>
            <person name="Scheremetjew M."/>
            <person name="Finn R."/>
            <person name="Kale V."/>
            <person name="Holt S."/>
            <person name="Cochrane G."/>
            <person name="Meng A."/>
            <person name="Brown T."/>
            <person name="Cohen L."/>
        </authorList>
    </citation>
    <scope>NUCLEOTIDE SEQUENCE</scope>
    <source>
        <strain evidence="12">PLY429</strain>
    </source>
</reference>
<dbReference type="GO" id="GO:0071108">
    <property type="term" value="P:protein K48-linked deubiquitination"/>
    <property type="evidence" value="ECO:0007669"/>
    <property type="project" value="TreeGrafter"/>
</dbReference>
<dbReference type="InterPro" id="IPR042468">
    <property type="entry name" value="Peptidase_C65_otubain_sub1"/>
</dbReference>